<organism evidence="1 2">
    <name type="scientific">Flavobacterium tibetense</name>
    <dbReference type="NCBI Taxonomy" id="2233533"/>
    <lineage>
        <taxon>Bacteria</taxon>
        <taxon>Pseudomonadati</taxon>
        <taxon>Bacteroidota</taxon>
        <taxon>Flavobacteriia</taxon>
        <taxon>Flavobacteriales</taxon>
        <taxon>Flavobacteriaceae</taxon>
        <taxon>Flavobacterium</taxon>
    </lineage>
</organism>
<protein>
    <submittedName>
        <fullName evidence="1">Uncharacterized protein</fullName>
    </submittedName>
</protein>
<name>A0A365NZP1_9FLAO</name>
<reference evidence="1 2" key="1">
    <citation type="submission" date="2018-06" db="EMBL/GenBank/DDBJ databases">
        <title>Flavobacterium tibetense sp. nov., isolated from a wetland YonghuCo on Tibetan Plateau.</title>
        <authorList>
            <person name="Xing P."/>
            <person name="Phurbu D."/>
            <person name="Lu H."/>
        </authorList>
    </citation>
    <scope>NUCLEOTIDE SEQUENCE [LARGE SCALE GENOMIC DNA]</scope>
    <source>
        <strain evidence="1 2">YH5</strain>
    </source>
</reference>
<accession>A0A365NZP1</accession>
<keyword evidence="2" id="KW-1185">Reference proteome</keyword>
<sequence length="76" mass="9094">MVNLDWKVVVNLTVFSNNWYNFNPNLKPNDIIKLLIEPKTADYLIEKVKKEIEIIKECNSKIDSEKYNNPIRLEWL</sequence>
<gene>
    <name evidence="1" type="ORF">DPN68_11025</name>
</gene>
<evidence type="ECO:0000313" key="1">
    <source>
        <dbReference type="EMBL" id="RBA27718.1"/>
    </source>
</evidence>
<comment type="caution">
    <text evidence="1">The sequence shown here is derived from an EMBL/GenBank/DDBJ whole genome shotgun (WGS) entry which is preliminary data.</text>
</comment>
<dbReference type="EMBL" id="QLST01000014">
    <property type="protein sequence ID" value="RBA27718.1"/>
    <property type="molecule type" value="Genomic_DNA"/>
</dbReference>
<dbReference type="Proteomes" id="UP000253319">
    <property type="component" value="Unassembled WGS sequence"/>
</dbReference>
<evidence type="ECO:0000313" key="2">
    <source>
        <dbReference type="Proteomes" id="UP000253319"/>
    </source>
</evidence>
<proteinExistence type="predicted"/>
<dbReference type="RefSeq" id="WP_113989707.1">
    <property type="nucleotide sequence ID" value="NZ_QLST01000014.1"/>
</dbReference>
<dbReference type="AlphaFoldDB" id="A0A365NZP1"/>